<dbReference type="InterPro" id="IPR003593">
    <property type="entry name" value="AAA+_ATPase"/>
</dbReference>
<dbReference type="NCBIfam" id="NF003229">
    <property type="entry name" value="PRK04195.1-5"/>
    <property type="match status" value="1"/>
</dbReference>
<evidence type="ECO:0000313" key="11">
    <source>
        <dbReference type="Proteomes" id="UP000010824"/>
    </source>
</evidence>
<dbReference type="PANTHER" id="PTHR23389">
    <property type="entry name" value="CHROMOSOME TRANSMISSION FIDELITY FACTOR 18"/>
    <property type="match status" value="1"/>
</dbReference>
<dbReference type="HAMAP" id="MF_01508">
    <property type="entry name" value="RfcL"/>
    <property type="match status" value="1"/>
</dbReference>
<accession>L0HHR8</accession>
<reference evidence="10 11" key="2">
    <citation type="journal article" date="2014" name="Genome Announc.">
        <title>Complete Genome Sequence of Methanoregula formicica SMSPT, a Mesophilic Hydrogenotrophic Methanogen Isolated from a Methanogenic Upflow Anaerobic Sludge Blanket Reactor.</title>
        <authorList>
            <person name="Yamamoto K."/>
            <person name="Tamaki H."/>
            <person name="Cadillo-Quiroz H."/>
            <person name="Imachi H."/>
            <person name="Kyrpides N."/>
            <person name="Woyke T."/>
            <person name="Goodwin L."/>
            <person name="Zinder S.H."/>
            <person name="Kamagata Y."/>
            <person name="Liu W.T."/>
        </authorList>
    </citation>
    <scope>NUCLEOTIDE SEQUENCE [LARGE SCALE GENOMIC DNA]</scope>
    <source>
        <strain evidence="11">DSM 22288 / NBRC 105244 / SMSP</strain>
    </source>
</reference>
<dbReference type="Pfam" id="PF00004">
    <property type="entry name" value="AAA"/>
    <property type="match status" value="1"/>
</dbReference>
<dbReference type="Proteomes" id="UP000010824">
    <property type="component" value="Chromosome"/>
</dbReference>
<dbReference type="EMBL" id="CP003167">
    <property type="protein sequence ID" value="AGB03311.1"/>
    <property type="molecule type" value="Genomic_DNA"/>
</dbReference>
<keyword evidence="5 7" id="KW-0067">ATP-binding</keyword>
<evidence type="ECO:0000256" key="5">
    <source>
        <dbReference type="ARBA" id="ARBA00022840"/>
    </source>
</evidence>
<dbReference type="Pfam" id="PF21960">
    <property type="entry name" value="RCF1-5-like_lid"/>
    <property type="match status" value="1"/>
</dbReference>
<dbReference type="GO" id="GO:0016887">
    <property type="term" value="F:ATP hydrolysis activity"/>
    <property type="evidence" value="ECO:0007669"/>
    <property type="project" value="InterPro"/>
</dbReference>
<dbReference type="eggNOG" id="arCOG00470">
    <property type="taxonomic scope" value="Archaea"/>
</dbReference>
<dbReference type="NCBIfam" id="NF003232">
    <property type="entry name" value="PRK04195.2-2"/>
    <property type="match status" value="1"/>
</dbReference>
<feature type="domain" description="AAA+ ATPase" evidence="9">
    <location>
        <begin position="35"/>
        <end position="157"/>
    </location>
</feature>
<dbReference type="OrthoDB" id="8658at2157"/>
<dbReference type="AlphaFoldDB" id="L0HHR8"/>
<protein>
    <recommendedName>
        <fullName evidence="2 7">Replication factor C large subunit</fullName>
        <shortName evidence="7">RFC large subunit</shortName>
    </recommendedName>
    <alternativeName>
        <fullName evidence="6 7">Clamp loader large subunit</fullName>
    </alternativeName>
</protein>
<dbReference type="CDD" id="cd00009">
    <property type="entry name" value="AAA"/>
    <property type="match status" value="1"/>
</dbReference>
<evidence type="ECO:0000256" key="6">
    <source>
        <dbReference type="ARBA" id="ARBA00032141"/>
    </source>
</evidence>
<organism evidence="10 11">
    <name type="scientific">Methanoregula formicica (strain DSM 22288 / NBRC 105244 / SMSP)</name>
    <dbReference type="NCBI Taxonomy" id="593750"/>
    <lineage>
        <taxon>Archaea</taxon>
        <taxon>Methanobacteriati</taxon>
        <taxon>Methanobacteriota</taxon>
        <taxon>Stenosarchaea group</taxon>
        <taxon>Methanomicrobia</taxon>
        <taxon>Methanomicrobiales</taxon>
        <taxon>Methanoregulaceae</taxon>
        <taxon>Methanoregula</taxon>
    </lineage>
</organism>
<keyword evidence="4 7" id="KW-0547">Nucleotide-binding</keyword>
<dbReference type="InterPro" id="IPR023935">
    <property type="entry name" value="Rep_factor-C_lsu"/>
</dbReference>
<dbReference type="GO" id="GO:0005524">
    <property type="term" value="F:ATP binding"/>
    <property type="evidence" value="ECO:0007669"/>
    <property type="project" value="UniProtKB-UniRule"/>
</dbReference>
<dbReference type="InterPro" id="IPR027417">
    <property type="entry name" value="P-loop_NTPase"/>
</dbReference>
<feature type="binding site" evidence="7">
    <location>
        <begin position="43"/>
        <end position="50"/>
    </location>
    <ligand>
        <name>ATP</name>
        <dbReference type="ChEBI" id="CHEBI:30616"/>
    </ligand>
</feature>
<dbReference type="Gene3D" id="1.10.8.60">
    <property type="match status" value="1"/>
</dbReference>
<evidence type="ECO:0000256" key="8">
    <source>
        <dbReference type="SAM" id="MobiDB-lite"/>
    </source>
</evidence>
<keyword evidence="3 7" id="KW-0235">DNA replication</keyword>
<evidence type="ECO:0000256" key="3">
    <source>
        <dbReference type="ARBA" id="ARBA00022705"/>
    </source>
</evidence>
<feature type="compositionally biased region" description="Basic and acidic residues" evidence="8">
    <location>
        <begin position="410"/>
        <end position="438"/>
    </location>
</feature>
<evidence type="ECO:0000256" key="4">
    <source>
        <dbReference type="ARBA" id="ARBA00022741"/>
    </source>
</evidence>
<evidence type="ECO:0000256" key="7">
    <source>
        <dbReference type="HAMAP-Rule" id="MF_01508"/>
    </source>
</evidence>
<comment type="similarity">
    <text evidence="1 7">Belongs to the activator 1 small subunits family. RfcL subfamily.</text>
</comment>
<evidence type="ECO:0000313" key="10">
    <source>
        <dbReference type="EMBL" id="AGB03311.1"/>
    </source>
</evidence>
<dbReference type="HOGENOM" id="CLU_027255_1_0_2"/>
<feature type="compositionally biased region" description="Low complexity" evidence="8">
    <location>
        <begin position="439"/>
        <end position="452"/>
    </location>
</feature>
<gene>
    <name evidence="7" type="primary">rfcL</name>
    <name evidence="10" type="ordered locus">Metfor_2307</name>
</gene>
<dbReference type="RefSeq" id="WP_015286274.1">
    <property type="nucleotide sequence ID" value="NC_019943.1"/>
</dbReference>
<dbReference type="FunCoup" id="L0HHR8">
    <property type="interactions" value="12"/>
</dbReference>
<reference evidence="11" key="1">
    <citation type="submission" date="2011-12" db="EMBL/GenBank/DDBJ databases">
        <title>Complete sequence of Methanoregula formicicum SMSP.</title>
        <authorList>
            <person name="Lucas S."/>
            <person name="Han J."/>
            <person name="Lapidus A."/>
            <person name="Cheng J.-F."/>
            <person name="Goodwin L."/>
            <person name="Pitluck S."/>
            <person name="Peters L."/>
            <person name="Ovchinnikova G."/>
            <person name="Teshima H."/>
            <person name="Detter J.C."/>
            <person name="Han C."/>
            <person name="Tapia R."/>
            <person name="Land M."/>
            <person name="Hauser L."/>
            <person name="Kyrpides N."/>
            <person name="Ivanova N."/>
            <person name="Pagani I."/>
            <person name="Imachi H."/>
            <person name="Tamaki H."/>
            <person name="Sekiguchi Y."/>
            <person name="Kamagata Y."/>
            <person name="Cadillo-Quiroz H."/>
            <person name="Zinder S."/>
            <person name="Liu W.-T."/>
            <person name="Woyke T."/>
        </authorList>
    </citation>
    <scope>NUCLEOTIDE SEQUENCE [LARGE SCALE GENOMIC DNA]</scope>
    <source>
        <strain evidence="11">DSM 22288 / NBRC 105244 / SMSP</strain>
    </source>
</reference>
<dbReference type="GeneID" id="14309699"/>
<evidence type="ECO:0000256" key="1">
    <source>
        <dbReference type="ARBA" id="ARBA00006878"/>
    </source>
</evidence>
<comment type="function">
    <text evidence="7">Part of the RFC clamp loader complex which loads the PCNA sliding clamp onto DNA.</text>
</comment>
<dbReference type="SUPFAM" id="SSF52540">
    <property type="entry name" value="P-loop containing nucleoside triphosphate hydrolases"/>
    <property type="match status" value="1"/>
</dbReference>
<dbReference type="SMART" id="SM00382">
    <property type="entry name" value="AAA"/>
    <property type="match status" value="1"/>
</dbReference>
<feature type="region of interest" description="Disordered" evidence="8">
    <location>
        <begin position="410"/>
        <end position="471"/>
    </location>
</feature>
<evidence type="ECO:0000256" key="2">
    <source>
        <dbReference type="ARBA" id="ARBA00014793"/>
    </source>
</evidence>
<dbReference type="PANTHER" id="PTHR23389:SF6">
    <property type="entry name" value="REPLICATION FACTOR C SUBUNIT 1"/>
    <property type="match status" value="1"/>
</dbReference>
<comment type="subunit">
    <text evidence="7">Heteromultimer composed of small subunits (RfcS) and large subunits (RfcL).</text>
</comment>
<dbReference type="KEGG" id="mfo:Metfor_2307"/>
<dbReference type="GO" id="GO:0003689">
    <property type="term" value="F:DNA clamp loader activity"/>
    <property type="evidence" value="ECO:0007669"/>
    <property type="project" value="UniProtKB-UniRule"/>
</dbReference>
<proteinExistence type="inferred from homology"/>
<dbReference type="InterPro" id="IPR047854">
    <property type="entry name" value="RFC_lid"/>
</dbReference>
<dbReference type="InterPro" id="IPR003959">
    <property type="entry name" value="ATPase_AAA_core"/>
</dbReference>
<dbReference type="Gene3D" id="3.40.50.300">
    <property type="entry name" value="P-loop containing nucleotide triphosphate hydrolases"/>
    <property type="match status" value="1"/>
</dbReference>
<keyword evidence="11" id="KW-1185">Reference proteome</keyword>
<dbReference type="CDD" id="cd18140">
    <property type="entry name" value="HLD_clamp_RFC"/>
    <property type="match status" value="1"/>
</dbReference>
<evidence type="ECO:0000259" key="9">
    <source>
        <dbReference type="SMART" id="SM00382"/>
    </source>
</evidence>
<dbReference type="GO" id="GO:0006260">
    <property type="term" value="P:DNA replication"/>
    <property type="evidence" value="ECO:0007669"/>
    <property type="project" value="UniProtKB-UniRule"/>
</dbReference>
<dbReference type="InParanoid" id="L0HHR8"/>
<sequence length="471" mass="52116">MDWAEKYRPAHLADLVGNKTPVMQIAEWAKTWTRKSRPLLLYGKPGIGKTSAAYALANDMNWEVVELNASDQRTAAVIERIAGAGSVTASLTGATRKLIVLDEADNLQGNADRGGAKAILECIRQAQQPMILIANDLYGISPEIRARCEPVQFKAVPARSIVPRLRYLCSAEKISCSDAALQSIAESAGGDIRSAVNMLYASALGRDSLDDGQVHTSQKDERVSIFSLITALFGKTRDDELMRLSYDVDDTPDTIVQWVEGSVPHLADPRSVERAYRYLSRADQYLGYTYRRQYHTLWRYATAVMLLGVADAAGGKGIHARIMPPERWQKMAAAKKQKTIRIATLNKVSSTMHVPQDTLREHYLDTLALLVGQDPAGFARELSFDADQLNFFLNDRARAAEIIRAIVQEEKEREKEAKKEAAPPKKEQKAEKPQKKGELPLPEAESPKAAPAKVKEEPAPAKTQSTLFDGF</sequence>
<dbReference type="STRING" id="593750.Metfor_2307"/>
<name>L0HHR8_METFS</name>